<feature type="compositionally biased region" description="Polar residues" evidence="1">
    <location>
        <begin position="180"/>
        <end position="189"/>
    </location>
</feature>
<name>U6K201_9EIME</name>
<evidence type="ECO:0000313" key="3">
    <source>
        <dbReference type="Proteomes" id="UP000030744"/>
    </source>
</evidence>
<dbReference type="GeneID" id="25375996"/>
<reference evidence="2" key="1">
    <citation type="submission" date="2013-10" db="EMBL/GenBank/DDBJ databases">
        <title>Genomic analysis of the causative agents of coccidiosis in chickens.</title>
        <authorList>
            <person name="Reid A.J."/>
            <person name="Blake D."/>
            <person name="Billington K."/>
            <person name="Browne H."/>
            <person name="Dunn M."/>
            <person name="Hung S."/>
            <person name="Kawahara F."/>
            <person name="Miranda-Saavedra D."/>
            <person name="Mourier T."/>
            <person name="Nagra H."/>
            <person name="Otto T.D."/>
            <person name="Rawlings N."/>
            <person name="Sanchez A."/>
            <person name="Sanders M."/>
            <person name="Subramaniam C."/>
            <person name="Tay Y."/>
            <person name="Dear P."/>
            <person name="Doerig C."/>
            <person name="Gruber A."/>
            <person name="Parkinson J."/>
            <person name="Shirley M."/>
            <person name="Wan K.L."/>
            <person name="Berriman M."/>
            <person name="Tomley F."/>
            <person name="Pain A."/>
        </authorList>
    </citation>
    <scope>NUCLEOTIDE SEQUENCE [LARGE SCALE GENOMIC DNA]</scope>
    <source>
        <strain evidence="2">Houghton</strain>
    </source>
</reference>
<accession>U6K201</accession>
<organism evidence="2 3">
    <name type="scientific">Eimeria mitis</name>
    <dbReference type="NCBI Taxonomy" id="44415"/>
    <lineage>
        <taxon>Eukaryota</taxon>
        <taxon>Sar</taxon>
        <taxon>Alveolata</taxon>
        <taxon>Apicomplexa</taxon>
        <taxon>Conoidasida</taxon>
        <taxon>Coccidia</taxon>
        <taxon>Eucoccidiorida</taxon>
        <taxon>Eimeriorina</taxon>
        <taxon>Eimeriidae</taxon>
        <taxon>Eimeria</taxon>
    </lineage>
</organism>
<gene>
    <name evidence="2" type="ORF">EMH_0010250</name>
</gene>
<proteinExistence type="predicted"/>
<sequence>MPLKGGPWDPAAGPAALICQAAQLQEISVQGDQPSSCYLVIHAYTAARQQQQQQQQDISHISEGPPDRRRSITPPRAHSPTEGLALTPSTTAHAQCIASSIGSGSFAAAAELLSEDLGQLLTQAETRIAADTRRHSVWHAVHVCTCCAHNEQQQEQQRQHVSHGDMSGSRTDGLEAHESPSAQPPNHSGEQQQRKEQQQQQHLWAVYLWEGLEAPRYILDHARLRTLRLVEALESCEQRGVPISPVVLLPWASFAVLRSQLEGPRCWPTVEVRSLAYGASPSIPAVSRTAVAAAQAAVAPESSRAPTAATAAAATAAPLTTSSQGEDDVVATSPGGSVQQAQWQWQQQEKQQSQHEQQQQQQEHRSAHTAPFVPRLALPSKVLPRLQLQPQGSSPKMEEPLPHSGSVSNRRSPLSRGGPQRDTADLPGSESSSLASSVSVSPVSSSGEVSPAERQQQRAPSGPLRFQGGLRLQGVPKLAIPRLGGGGGHSPSSAAANTGGEAAGACLSSQRRGSGGISPSVFQEGDALNSRPKGGAAEASRRRSFRREMH</sequence>
<feature type="region of interest" description="Disordered" evidence="1">
    <location>
        <begin position="155"/>
        <end position="196"/>
    </location>
</feature>
<dbReference type="AlphaFoldDB" id="U6K201"/>
<protein>
    <submittedName>
        <fullName evidence="2">Uncharacterized protein</fullName>
    </submittedName>
</protein>
<evidence type="ECO:0000313" key="2">
    <source>
        <dbReference type="EMBL" id="CDJ31775.1"/>
    </source>
</evidence>
<dbReference type="VEuPathDB" id="ToxoDB:EMH_0010250"/>
<dbReference type="RefSeq" id="XP_013354340.1">
    <property type="nucleotide sequence ID" value="XM_013498886.1"/>
</dbReference>
<feature type="compositionally biased region" description="Low complexity" evidence="1">
    <location>
        <begin position="426"/>
        <end position="453"/>
    </location>
</feature>
<feature type="region of interest" description="Disordered" evidence="1">
    <location>
        <begin position="317"/>
        <end position="368"/>
    </location>
</feature>
<feature type="region of interest" description="Disordered" evidence="1">
    <location>
        <begin position="388"/>
        <end position="550"/>
    </location>
</feature>
<feature type="compositionally biased region" description="Low complexity" evidence="1">
    <location>
        <begin position="339"/>
        <end position="361"/>
    </location>
</feature>
<keyword evidence="3" id="KW-1185">Reference proteome</keyword>
<dbReference type="EMBL" id="HG683560">
    <property type="protein sequence ID" value="CDJ31775.1"/>
    <property type="molecule type" value="Genomic_DNA"/>
</dbReference>
<evidence type="ECO:0000256" key="1">
    <source>
        <dbReference type="SAM" id="MobiDB-lite"/>
    </source>
</evidence>
<feature type="region of interest" description="Disordered" evidence="1">
    <location>
        <begin position="50"/>
        <end position="82"/>
    </location>
</feature>
<dbReference type="Proteomes" id="UP000030744">
    <property type="component" value="Unassembled WGS sequence"/>
</dbReference>
<feature type="compositionally biased region" description="Low complexity" evidence="1">
    <location>
        <begin position="494"/>
        <end position="505"/>
    </location>
</feature>
<reference evidence="2" key="2">
    <citation type="submission" date="2013-10" db="EMBL/GenBank/DDBJ databases">
        <authorList>
            <person name="Aslett M."/>
        </authorList>
    </citation>
    <scope>NUCLEOTIDE SEQUENCE [LARGE SCALE GENOMIC DNA]</scope>
    <source>
        <strain evidence="2">Houghton</strain>
    </source>
</reference>